<keyword evidence="6" id="KW-0805">Transcription regulation</keyword>
<keyword evidence="4 12" id="KW-0863">Zinc-finger</keyword>
<evidence type="ECO:0000256" key="4">
    <source>
        <dbReference type="ARBA" id="ARBA00022771"/>
    </source>
</evidence>
<evidence type="ECO:0000256" key="1">
    <source>
        <dbReference type="ARBA" id="ARBA00004642"/>
    </source>
</evidence>
<dbReference type="GO" id="GO:0008270">
    <property type="term" value="F:zinc ion binding"/>
    <property type="evidence" value="ECO:0007669"/>
    <property type="project" value="UniProtKB-KW"/>
</dbReference>
<evidence type="ECO:0000256" key="11">
    <source>
        <dbReference type="ARBA" id="ARBA00023306"/>
    </source>
</evidence>
<dbReference type="AlphaFoldDB" id="A0AAD9UWA2"/>
<keyword evidence="10" id="KW-0539">Nucleus</keyword>
<comment type="caution">
    <text evidence="15">The sequence shown here is derived from an EMBL/GenBank/DDBJ whole genome shotgun (WGS) entry which is preliminary data.</text>
</comment>
<dbReference type="GO" id="GO:0005654">
    <property type="term" value="C:nucleoplasm"/>
    <property type="evidence" value="ECO:0007669"/>
    <property type="project" value="UniProtKB-SubCell"/>
</dbReference>
<feature type="region of interest" description="Disordered" evidence="13">
    <location>
        <begin position="66"/>
        <end position="141"/>
    </location>
</feature>
<feature type="compositionally biased region" description="Basic and acidic residues" evidence="13">
    <location>
        <begin position="79"/>
        <end position="109"/>
    </location>
</feature>
<dbReference type="Proteomes" id="UP001249851">
    <property type="component" value="Unassembled WGS sequence"/>
</dbReference>
<dbReference type="SUPFAM" id="SSF57716">
    <property type="entry name" value="Glucocorticoid receptor-like (DNA-binding domain)"/>
    <property type="match status" value="1"/>
</dbReference>
<evidence type="ECO:0000313" key="16">
    <source>
        <dbReference type="Proteomes" id="UP001249851"/>
    </source>
</evidence>
<reference evidence="15" key="1">
    <citation type="journal article" date="2023" name="G3 (Bethesda)">
        <title>Whole genome assembly and annotation of the endangered Caribbean coral Acropora cervicornis.</title>
        <authorList>
            <person name="Selwyn J.D."/>
            <person name="Vollmer S.V."/>
        </authorList>
    </citation>
    <scope>NUCLEOTIDE SEQUENCE</scope>
    <source>
        <strain evidence="15">K2</strain>
    </source>
</reference>
<dbReference type="GO" id="GO:0043565">
    <property type="term" value="F:sequence-specific DNA binding"/>
    <property type="evidence" value="ECO:0007669"/>
    <property type="project" value="InterPro"/>
</dbReference>
<keyword evidence="11" id="KW-0131">Cell cycle</keyword>
<evidence type="ECO:0000256" key="12">
    <source>
        <dbReference type="PROSITE-ProRule" id="PRU00309"/>
    </source>
</evidence>
<comment type="subcellular location">
    <subcellularLocation>
        <location evidence="1">Nucleus</location>
        <location evidence="1">Nucleoplasm</location>
    </subcellularLocation>
</comment>
<evidence type="ECO:0000256" key="2">
    <source>
        <dbReference type="ARBA" id="ARBA00006177"/>
    </source>
</evidence>
<protein>
    <recommendedName>
        <fullName evidence="14">THAP-type domain-containing protein</fullName>
    </recommendedName>
</protein>
<dbReference type="Pfam" id="PF05485">
    <property type="entry name" value="THAP"/>
    <property type="match status" value="1"/>
</dbReference>
<gene>
    <name evidence="15" type="ORF">P5673_027069</name>
</gene>
<comment type="similarity">
    <text evidence="2">Belongs to the THAP1 family.</text>
</comment>
<dbReference type="PANTHER" id="PTHR46600">
    <property type="entry name" value="THAP DOMAIN-CONTAINING"/>
    <property type="match status" value="1"/>
</dbReference>
<evidence type="ECO:0000256" key="6">
    <source>
        <dbReference type="ARBA" id="ARBA00023015"/>
    </source>
</evidence>
<evidence type="ECO:0000256" key="13">
    <source>
        <dbReference type="SAM" id="MobiDB-lite"/>
    </source>
</evidence>
<keyword evidence="3" id="KW-0479">Metal-binding</keyword>
<evidence type="ECO:0000256" key="10">
    <source>
        <dbReference type="ARBA" id="ARBA00023242"/>
    </source>
</evidence>
<keyword evidence="9" id="KW-0804">Transcription</keyword>
<dbReference type="InterPro" id="IPR026516">
    <property type="entry name" value="THAP1/10"/>
</dbReference>
<accession>A0AAD9UWA2</accession>
<keyword evidence="7" id="KW-0175">Coiled coil</keyword>
<evidence type="ECO:0000256" key="8">
    <source>
        <dbReference type="ARBA" id="ARBA00023125"/>
    </source>
</evidence>
<feature type="domain" description="THAP-type" evidence="14">
    <location>
        <begin position="1"/>
        <end position="65"/>
    </location>
</feature>
<evidence type="ECO:0000256" key="3">
    <source>
        <dbReference type="ARBA" id="ARBA00022723"/>
    </source>
</evidence>
<keyword evidence="5" id="KW-0862">Zinc</keyword>
<evidence type="ECO:0000313" key="15">
    <source>
        <dbReference type="EMBL" id="KAK2552047.1"/>
    </source>
</evidence>
<evidence type="ECO:0000256" key="5">
    <source>
        <dbReference type="ARBA" id="ARBA00022833"/>
    </source>
</evidence>
<proteinExistence type="inferred from homology"/>
<evidence type="ECO:0000259" key="14">
    <source>
        <dbReference type="PROSITE" id="PS50950"/>
    </source>
</evidence>
<dbReference type="PANTHER" id="PTHR46600:SF1">
    <property type="entry name" value="THAP DOMAIN-CONTAINING PROTEIN 1"/>
    <property type="match status" value="1"/>
</dbReference>
<organism evidence="15 16">
    <name type="scientific">Acropora cervicornis</name>
    <name type="common">Staghorn coral</name>
    <dbReference type="NCBI Taxonomy" id="6130"/>
    <lineage>
        <taxon>Eukaryota</taxon>
        <taxon>Metazoa</taxon>
        <taxon>Cnidaria</taxon>
        <taxon>Anthozoa</taxon>
        <taxon>Hexacorallia</taxon>
        <taxon>Scleractinia</taxon>
        <taxon>Astrocoeniina</taxon>
        <taxon>Acroporidae</taxon>
        <taxon>Acropora</taxon>
    </lineage>
</organism>
<evidence type="ECO:0000256" key="9">
    <source>
        <dbReference type="ARBA" id="ARBA00023163"/>
    </source>
</evidence>
<sequence length="141" mass="16029">MAETWNDLDNESTRKLWLHVIRRDDGPHFSITHGTRVCSRHFKSEDLHKTPNNTFLRPGAVLSIMHGSPRKRAPPTYRLEPHFFPKKSEKDKDDVSKTDTTDLQHKKIETAPSTSTSTSHDPKTEKLGVKSLETTEVAALT</sequence>
<dbReference type="EMBL" id="JARQWQ010000091">
    <property type="protein sequence ID" value="KAK2552047.1"/>
    <property type="molecule type" value="Genomic_DNA"/>
</dbReference>
<name>A0AAD9UWA2_ACRCE</name>
<dbReference type="InterPro" id="IPR006612">
    <property type="entry name" value="THAP_Znf"/>
</dbReference>
<keyword evidence="16" id="KW-1185">Reference proteome</keyword>
<dbReference type="PROSITE" id="PS50950">
    <property type="entry name" value="ZF_THAP"/>
    <property type="match status" value="1"/>
</dbReference>
<reference evidence="15" key="2">
    <citation type="journal article" date="2023" name="Science">
        <title>Genomic signatures of disease resistance in endangered staghorn corals.</title>
        <authorList>
            <person name="Vollmer S.V."/>
            <person name="Selwyn J.D."/>
            <person name="Despard B.A."/>
            <person name="Roesel C.L."/>
        </authorList>
    </citation>
    <scope>NUCLEOTIDE SEQUENCE</scope>
    <source>
        <strain evidence="15">K2</strain>
    </source>
</reference>
<keyword evidence="8 12" id="KW-0238">DNA-binding</keyword>
<evidence type="ECO:0000256" key="7">
    <source>
        <dbReference type="ARBA" id="ARBA00023054"/>
    </source>
</evidence>